<accession>A0A2I2KZI1</accession>
<sequence length="63" mass="6933">MLDGVREGSQFGDVNEPEAVALVERLVACCPPASPRLRILPPPRAGPRLPVDDPRRPRHPDRS</sequence>
<gene>
    <name evidence="2" type="ORF">FRACA_60060</name>
</gene>
<organism evidence="2 3">
    <name type="scientific">Frankia canadensis</name>
    <dbReference type="NCBI Taxonomy" id="1836972"/>
    <lineage>
        <taxon>Bacteria</taxon>
        <taxon>Bacillati</taxon>
        <taxon>Actinomycetota</taxon>
        <taxon>Actinomycetes</taxon>
        <taxon>Frankiales</taxon>
        <taxon>Frankiaceae</taxon>
        <taxon>Frankia</taxon>
    </lineage>
</organism>
<feature type="compositionally biased region" description="Basic and acidic residues" evidence="1">
    <location>
        <begin position="50"/>
        <end position="63"/>
    </location>
</feature>
<evidence type="ECO:0000313" key="3">
    <source>
        <dbReference type="Proteomes" id="UP000234331"/>
    </source>
</evidence>
<dbReference type="AlphaFoldDB" id="A0A2I2KZI1"/>
<protein>
    <submittedName>
        <fullName evidence="2">Uncharacterized protein</fullName>
    </submittedName>
</protein>
<evidence type="ECO:0000313" key="2">
    <source>
        <dbReference type="EMBL" id="SNQ51074.1"/>
    </source>
</evidence>
<feature type="region of interest" description="Disordered" evidence="1">
    <location>
        <begin position="34"/>
        <end position="63"/>
    </location>
</feature>
<reference evidence="2 3" key="1">
    <citation type="submission" date="2017-06" db="EMBL/GenBank/DDBJ databases">
        <authorList>
            <person name="Kim H.J."/>
            <person name="Triplett B.A."/>
        </authorList>
    </citation>
    <scope>NUCLEOTIDE SEQUENCE [LARGE SCALE GENOMIC DNA]</scope>
    <source>
        <strain evidence="2">FRACA_ARgP5</strain>
    </source>
</reference>
<evidence type="ECO:0000256" key="1">
    <source>
        <dbReference type="SAM" id="MobiDB-lite"/>
    </source>
</evidence>
<proteinExistence type="predicted"/>
<keyword evidence="3" id="KW-1185">Reference proteome</keyword>
<dbReference type="Proteomes" id="UP000234331">
    <property type="component" value="Unassembled WGS sequence"/>
</dbReference>
<dbReference type="EMBL" id="FZMO01000525">
    <property type="protein sequence ID" value="SNQ51074.1"/>
    <property type="molecule type" value="Genomic_DNA"/>
</dbReference>
<name>A0A2I2KZI1_9ACTN</name>